<dbReference type="EMBL" id="FOAZ01000003">
    <property type="protein sequence ID" value="SEK68858.1"/>
    <property type="molecule type" value="Genomic_DNA"/>
</dbReference>
<dbReference type="OrthoDB" id="9796962at2"/>
<sequence length="157" mass="16081">MRRRASALALAAALPLVLAGCGSSGGHGSADAATGGARLSVTGAYIPLPSMPDMAAGYFVLHNDGDRAATLTGVTSPDARSVSMHQSTASTMVDLPNVQVPAHGTVTFARDGRHLMLMGLHPAPKLGARIELNLRFEGAAPVTVQATVQPLTYQPGQ</sequence>
<dbReference type="SUPFAM" id="SSF110087">
    <property type="entry name" value="DR1885-like metal-binding protein"/>
    <property type="match status" value="1"/>
</dbReference>
<dbReference type="AlphaFoldDB" id="A0A1H7J2H1"/>
<keyword evidence="1" id="KW-0732">Signal</keyword>
<feature type="chain" id="PRO_5038617166" description="Copper(I)-binding protein" evidence="1">
    <location>
        <begin position="20"/>
        <end position="157"/>
    </location>
</feature>
<reference evidence="3" key="1">
    <citation type="submission" date="2016-10" db="EMBL/GenBank/DDBJ databases">
        <authorList>
            <person name="Varghese N."/>
        </authorList>
    </citation>
    <scope>NUCLEOTIDE SEQUENCE [LARGE SCALE GENOMIC DNA]</scope>
    <source>
        <strain evidence="3">DSM 45096 / BCRC 16803 / CGMCC 4.1857 / CIP 109030 / JCM 12277 / KCTC 19219 / NBRC 100920 / 33214</strain>
    </source>
</reference>
<gene>
    <name evidence="2" type="ORF">SAMN05414137_103121</name>
</gene>
<accession>A0A1H7J2H1</accession>
<dbReference type="RefSeq" id="WP_042454194.1">
    <property type="nucleotide sequence ID" value="NZ_BBPN01000032.1"/>
</dbReference>
<dbReference type="InterPro" id="IPR036182">
    <property type="entry name" value="PCuAC_sf"/>
</dbReference>
<dbReference type="InterPro" id="IPR007410">
    <property type="entry name" value="LpqE-like"/>
</dbReference>
<dbReference type="PROSITE" id="PS51257">
    <property type="entry name" value="PROKAR_LIPOPROTEIN"/>
    <property type="match status" value="1"/>
</dbReference>
<protein>
    <recommendedName>
        <fullName evidence="4">Copper(I)-binding protein</fullName>
    </recommendedName>
</protein>
<dbReference type="InterPro" id="IPR058248">
    <property type="entry name" value="Lxx211020-like"/>
</dbReference>
<dbReference type="Proteomes" id="UP000183015">
    <property type="component" value="Unassembled WGS sequence"/>
</dbReference>
<dbReference type="Pfam" id="PF04314">
    <property type="entry name" value="PCuAC"/>
    <property type="match status" value="1"/>
</dbReference>
<evidence type="ECO:0000313" key="3">
    <source>
        <dbReference type="Proteomes" id="UP000183015"/>
    </source>
</evidence>
<organism evidence="2 3">
    <name type="scientific">Streptacidiphilus jiangxiensis</name>
    <dbReference type="NCBI Taxonomy" id="235985"/>
    <lineage>
        <taxon>Bacteria</taxon>
        <taxon>Bacillati</taxon>
        <taxon>Actinomycetota</taxon>
        <taxon>Actinomycetes</taxon>
        <taxon>Kitasatosporales</taxon>
        <taxon>Streptomycetaceae</taxon>
        <taxon>Streptacidiphilus</taxon>
    </lineage>
</organism>
<feature type="signal peptide" evidence="1">
    <location>
        <begin position="1"/>
        <end position="19"/>
    </location>
</feature>
<proteinExistence type="predicted"/>
<evidence type="ECO:0000256" key="1">
    <source>
        <dbReference type="SAM" id="SignalP"/>
    </source>
</evidence>
<dbReference type="eggNOG" id="COG2847">
    <property type="taxonomic scope" value="Bacteria"/>
</dbReference>
<dbReference type="PANTHER" id="PTHR36302">
    <property type="entry name" value="BLR7088 PROTEIN"/>
    <property type="match status" value="1"/>
</dbReference>
<dbReference type="STRING" id="235985.SAMN05414137_103121"/>
<evidence type="ECO:0000313" key="2">
    <source>
        <dbReference type="EMBL" id="SEK68858.1"/>
    </source>
</evidence>
<keyword evidence="3" id="KW-1185">Reference proteome</keyword>
<dbReference type="Gene3D" id="2.60.40.1890">
    <property type="entry name" value="PCu(A)C copper chaperone"/>
    <property type="match status" value="1"/>
</dbReference>
<evidence type="ECO:0008006" key="4">
    <source>
        <dbReference type="Google" id="ProtNLM"/>
    </source>
</evidence>
<dbReference type="PANTHER" id="PTHR36302:SF1">
    <property type="entry name" value="COPPER CHAPERONE PCU(A)C"/>
    <property type="match status" value="1"/>
</dbReference>
<name>A0A1H7J2H1_STRJI</name>